<dbReference type="InterPro" id="IPR044824">
    <property type="entry name" value="MAIN-like"/>
</dbReference>
<evidence type="ECO:0000259" key="2">
    <source>
        <dbReference type="Pfam" id="PF10536"/>
    </source>
</evidence>
<proteinExistence type="predicted"/>
<accession>A0A5N6N486</accession>
<evidence type="ECO:0000313" key="4">
    <source>
        <dbReference type="Proteomes" id="UP000326396"/>
    </source>
</evidence>
<evidence type="ECO:0000256" key="1">
    <source>
        <dbReference type="SAM" id="MobiDB-lite"/>
    </source>
</evidence>
<name>A0A5N6N486_9ASTR</name>
<organism evidence="3 4">
    <name type="scientific">Mikania micrantha</name>
    <name type="common">bitter vine</name>
    <dbReference type="NCBI Taxonomy" id="192012"/>
    <lineage>
        <taxon>Eukaryota</taxon>
        <taxon>Viridiplantae</taxon>
        <taxon>Streptophyta</taxon>
        <taxon>Embryophyta</taxon>
        <taxon>Tracheophyta</taxon>
        <taxon>Spermatophyta</taxon>
        <taxon>Magnoliopsida</taxon>
        <taxon>eudicotyledons</taxon>
        <taxon>Gunneridae</taxon>
        <taxon>Pentapetalae</taxon>
        <taxon>asterids</taxon>
        <taxon>campanulids</taxon>
        <taxon>Asterales</taxon>
        <taxon>Asteraceae</taxon>
        <taxon>Asteroideae</taxon>
        <taxon>Heliantheae alliance</taxon>
        <taxon>Eupatorieae</taxon>
        <taxon>Mikania</taxon>
    </lineage>
</organism>
<dbReference type="PANTHER" id="PTHR46033">
    <property type="entry name" value="PROTEIN MAIN-LIKE 2"/>
    <property type="match status" value="1"/>
</dbReference>
<feature type="region of interest" description="Disordered" evidence="1">
    <location>
        <begin position="493"/>
        <end position="548"/>
    </location>
</feature>
<sequence>MMITTTTNAIPQNSPFCQYARLKPLCNIMVRGATDYNDALKNAFRLTLVLNRRNSILLIPMITALAKKTKPPSSTNILKTCQEKLNDIRSYVKDLIAAVDEENKDMIEYYLRTGDITLRDCVDSITECDIPEPPELSKLAKDVEDFKETALVIFLQAPIETVYNKPLPADYADSHRARDMFNNRELTKLVFRRADQKVFSLLNNNPITENVKRYINIAGFGGLIDCGHRNLDHGLLEALIERWGPETHTFHMPISEATVTLEDVNVLWGLPTEGGVVSGCEQLSSVADRIVRCHTLLEDLTACGQPSWGSVVLAMLYRNLCKATSSNANNIGGPLYILQLWVWCRITTIAPRILHQFDNRRPYGAMVMRQFGMVQHIPIPVPLSTNNHMKLHTLTRSGKPEKKMDEYSLGIRDYVEPTVAECYTRGSLCYTYDRTKLYAMVLMDGISQTYQQAGGFMQTKSISNFHNFKLLQNTANQVMGMVNEESRMRYPSHLQTDPVNLGGDDTVSRSLRKRERKRGHVRSGAGTSGVRHENYQAGTSHVEHDNLP</sequence>
<keyword evidence="4" id="KW-1185">Reference proteome</keyword>
<comment type="caution">
    <text evidence="3">The sequence shown here is derived from an EMBL/GenBank/DDBJ whole genome shotgun (WGS) entry which is preliminary data.</text>
</comment>
<dbReference type="EMBL" id="SZYD01000013">
    <property type="protein sequence ID" value="KAD4384772.1"/>
    <property type="molecule type" value="Genomic_DNA"/>
</dbReference>
<feature type="compositionally biased region" description="Basic residues" evidence="1">
    <location>
        <begin position="510"/>
        <end position="521"/>
    </location>
</feature>
<dbReference type="InterPro" id="IPR019557">
    <property type="entry name" value="AminoTfrase-like_pln_mobile"/>
</dbReference>
<dbReference type="OrthoDB" id="1434670at2759"/>
<evidence type="ECO:0000313" key="3">
    <source>
        <dbReference type="EMBL" id="KAD4384772.1"/>
    </source>
</evidence>
<gene>
    <name evidence="3" type="ORF">E3N88_24940</name>
</gene>
<dbReference type="Proteomes" id="UP000326396">
    <property type="component" value="Linkage Group LG3"/>
</dbReference>
<dbReference type="InterPro" id="IPR035513">
    <property type="entry name" value="Invertase/methylesterase_inhib"/>
</dbReference>
<reference evidence="3 4" key="1">
    <citation type="submission" date="2019-05" db="EMBL/GenBank/DDBJ databases">
        <title>Mikania micrantha, genome provides insights into the molecular mechanism of rapid growth.</title>
        <authorList>
            <person name="Liu B."/>
        </authorList>
    </citation>
    <scope>NUCLEOTIDE SEQUENCE [LARGE SCALE GENOMIC DNA]</scope>
    <source>
        <strain evidence="3">NLD-2019</strain>
        <tissue evidence="3">Leaf</tissue>
    </source>
</reference>
<feature type="domain" description="Aminotransferase-like plant mobile" evidence="2">
    <location>
        <begin position="219"/>
        <end position="281"/>
    </location>
</feature>
<dbReference type="Pfam" id="PF10536">
    <property type="entry name" value="PMD"/>
    <property type="match status" value="2"/>
</dbReference>
<dbReference type="PANTHER" id="PTHR46033:SF8">
    <property type="entry name" value="PROTEIN MAINTENANCE OF MERISTEMS-LIKE"/>
    <property type="match status" value="1"/>
</dbReference>
<protein>
    <recommendedName>
        <fullName evidence="2">Aminotransferase-like plant mobile domain-containing protein</fullName>
    </recommendedName>
</protein>
<dbReference type="AlphaFoldDB" id="A0A5N6N486"/>
<dbReference type="GO" id="GO:0010073">
    <property type="term" value="P:meristem maintenance"/>
    <property type="evidence" value="ECO:0007669"/>
    <property type="project" value="InterPro"/>
</dbReference>
<dbReference type="SUPFAM" id="SSF101148">
    <property type="entry name" value="Plant invertase/pectin methylesterase inhibitor"/>
    <property type="match status" value="1"/>
</dbReference>
<dbReference type="Gene3D" id="1.20.140.40">
    <property type="entry name" value="Invertase/pectin methylesterase inhibitor family protein"/>
    <property type="match status" value="1"/>
</dbReference>
<feature type="domain" description="Aminotransferase-like plant mobile" evidence="2">
    <location>
        <begin position="292"/>
        <end position="356"/>
    </location>
</feature>